<keyword evidence="3" id="KW-1185">Reference proteome</keyword>
<dbReference type="EMBL" id="HG994593">
    <property type="protein sequence ID" value="CAF2850377.1"/>
    <property type="molecule type" value="Genomic_DNA"/>
</dbReference>
<sequence length="440" mass="49416">MFHSDSIPDTRIISIIKYLHNKRRRIIDKTQEETTNQSARTTPHAPVSSLTFSSQKNHLEHETTYKRNGVVMLTTISLAQAWMIHRPSKEKKDVAETTEYVCFPWIFNPGCPLSRWIDWDVIREKKEANNPSSTKGEEKNYADNAHLKAEDIIIINNVHVNNHSMVVTSPSSSEGVLHELAQIESGKDEYTIIDHIVGNLAAGHDTLQESLNKQQPQVIQLEDVVLLDPSSSAYNSPTSIVDEISGIVNASIQGFQDKLNQTSEVEFDFPSIFLESGPHSDSSSEANAIEETSTLKTAEELSYPNTDKISEEALDKLVTEVFSDDYEVEEELVNQSSDKSPFVKESIGPEVFVIENLKPFHYKVNQQPTELPALNLINKATGNEIPEIISLKPFRFVPIVKVIKHKDGGADSLLNTVEENLNAEIQEFNIIKPRVYPIIS</sequence>
<dbReference type="AlphaFoldDB" id="A0A7R8H4L0"/>
<gene>
    <name evidence="2" type="ORF">LSAA_5237</name>
</gene>
<organism evidence="2 3">
    <name type="scientific">Lepeophtheirus salmonis</name>
    <name type="common">Salmon louse</name>
    <name type="synonym">Caligus salmonis</name>
    <dbReference type="NCBI Taxonomy" id="72036"/>
    <lineage>
        <taxon>Eukaryota</taxon>
        <taxon>Metazoa</taxon>
        <taxon>Ecdysozoa</taxon>
        <taxon>Arthropoda</taxon>
        <taxon>Crustacea</taxon>
        <taxon>Multicrustacea</taxon>
        <taxon>Hexanauplia</taxon>
        <taxon>Copepoda</taxon>
        <taxon>Siphonostomatoida</taxon>
        <taxon>Caligidae</taxon>
        <taxon>Lepeophtheirus</taxon>
    </lineage>
</organism>
<accession>A0A7R8H4L0</accession>
<dbReference type="Proteomes" id="UP000675881">
    <property type="component" value="Chromosome 14"/>
</dbReference>
<feature type="region of interest" description="Disordered" evidence="1">
    <location>
        <begin position="30"/>
        <end position="53"/>
    </location>
</feature>
<evidence type="ECO:0000313" key="2">
    <source>
        <dbReference type="EMBL" id="CAF2850377.1"/>
    </source>
</evidence>
<name>A0A7R8H4L0_LEPSM</name>
<evidence type="ECO:0000256" key="1">
    <source>
        <dbReference type="SAM" id="MobiDB-lite"/>
    </source>
</evidence>
<feature type="region of interest" description="Disordered" evidence="1">
    <location>
        <begin position="278"/>
        <end position="302"/>
    </location>
</feature>
<evidence type="ECO:0000313" key="3">
    <source>
        <dbReference type="Proteomes" id="UP000675881"/>
    </source>
</evidence>
<proteinExistence type="predicted"/>
<feature type="compositionally biased region" description="Polar residues" evidence="1">
    <location>
        <begin position="279"/>
        <end position="296"/>
    </location>
</feature>
<protein>
    <submittedName>
        <fullName evidence="2">(salmon louse) hypothetical protein</fullName>
    </submittedName>
</protein>
<reference evidence="2" key="1">
    <citation type="submission" date="2021-02" db="EMBL/GenBank/DDBJ databases">
        <authorList>
            <person name="Bekaert M."/>
        </authorList>
    </citation>
    <scope>NUCLEOTIDE SEQUENCE</scope>
    <source>
        <strain evidence="2">IoA-00</strain>
    </source>
</reference>